<dbReference type="EC" id="6.3.2.2" evidence="8"/>
<sequence>MSDSYSATISHLAGLAARGRFGRLRRGLEKEGLRVDRAGRIASTPHPHALGSKLTHPHITTDYSEALLEYITPVYCRPGDALDFLADLHRFSYRHLGEELIWPASMPARLDGNDSVIIADYGSSNVGTMKHVYRKGLDVRYGRIMQAIAGIHYNVSLPDELWEVLRERDGTTQMSLDDYRSSRYFGLIRNFRRHSWLLLYLFGASPALDRSFLPEGNIPDKLHAHGRDTLVSPYATSLRMSDLGYQNKVQAQLKICFNSLSNYVGTLRHAISTPWPAYEALGVTDGRDWQQLNANILQIENEYYSDIRPKRVTRHSETPSQALEARGVEYIEVRCLDLDPFLPLGIDEPRLRFIDAFMMWCLLSESPWIPDEECDRLDDNRRLVVERGRDPELRLVQDGQQRTVADWGGEILGEIAQVADLLDSLEEGTPHADAVAAFQPWLEDPSLTPSGRLLARLEETGEEFLEAILSMAREHAERFRQEAVDPARAATFEQMVETSHQQQRDIETADIQRFDEFLDHYFASASEPRVAMASQGAVR</sequence>
<comment type="similarity">
    <text evidence="2 8">Belongs to the glutamate--cysteine ligase type 1 family. Type 1 subfamily.</text>
</comment>
<dbReference type="InterPro" id="IPR007370">
    <property type="entry name" value="Glu_cys_ligase"/>
</dbReference>
<dbReference type="SUPFAM" id="SSF55931">
    <property type="entry name" value="Glutamine synthetase/guanido kinase"/>
    <property type="match status" value="1"/>
</dbReference>
<organism evidence="11 12">
    <name type="scientific">Billgrantia zhangzhouensis</name>
    <dbReference type="NCBI Taxonomy" id="2733481"/>
    <lineage>
        <taxon>Bacteria</taxon>
        <taxon>Pseudomonadati</taxon>
        <taxon>Pseudomonadota</taxon>
        <taxon>Gammaproteobacteria</taxon>
        <taxon>Oceanospirillales</taxon>
        <taxon>Halomonadaceae</taxon>
        <taxon>Billgrantia</taxon>
    </lineage>
</organism>
<dbReference type="HAMAP" id="MF_00578">
    <property type="entry name" value="Glu_cys_ligase"/>
    <property type="match status" value="1"/>
</dbReference>
<dbReference type="PANTHER" id="PTHR38761">
    <property type="entry name" value="GLUTAMATE--CYSTEINE LIGASE"/>
    <property type="match status" value="1"/>
</dbReference>
<evidence type="ECO:0000256" key="9">
    <source>
        <dbReference type="RuleBase" id="RU004391"/>
    </source>
</evidence>
<evidence type="ECO:0000259" key="10">
    <source>
        <dbReference type="Pfam" id="PF04262"/>
    </source>
</evidence>
<evidence type="ECO:0000256" key="2">
    <source>
        <dbReference type="ARBA" id="ARBA00008772"/>
    </source>
</evidence>
<reference evidence="11 12" key="1">
    <citation type="journal article" date="2021" name="Front. Microbiol.">
        <title>Aerobic Denitrification and Heterotrophic Sulfur Oxidation in the Genus Halomonas Revealed by Six Novel Species Characterizations and Genome-Based Analysis.</title>
        <authorList>
            <person name="Wang L."/>
            <person name="Shao Z."/>
        </authorList>
    </citation>
    <scope>NUCLEOTIDE SEQUENCE [LARGE SCALE GENOMIC DNA]</scope>
    <source>
        <strain evidence="11 12">MCCC 1A11036</strain>
    </source>
</reference>
<dbReference type="NCBIfam" id="TIGR01434">
    <property type="entry name" value="glu_cys_ligase"/>
    <property type="match status" value="1"/>
</dbReference>
<evidence type="ECO:0000313" key="11">
    <source>
        <dbReference type="EMBL" id="MCE8020469.1"/>
    </source>
</evidence>
<evidence type="ECO:0000256" key="1">
    <source>
        <dbReference type="ARBA" id="ARBA00005006"/>
    </source>
</evidence>
<dbReference type="PANTHER" id="PTHR38761:SF1">
    <property type="entry name" value="GLUTAMATE--CYSTEINE LIGASE"/>
    <property type="match status" value="1"/>
</dbReference>
<dbReference type="Proteomes" id="UP001320122">
    <property type="component" value="Unassembled WGS sequence"/>
</dbReference>
<proteinExistence type="inferred from homology"/>
<evidence type="ECO:0000256" key="4">
    <source>
        <dbReference type="ARBA" id="ARBA00022684"/>
    </source>
</evidence>
<evidence type="ECO:0000256" key="8">
    <source>
        <dbReference type="HAMAP-Rule" id="MF_00578"/>
    </source>
</evidence>
<dbReference type="InterPro" id="IPR014746">
    <property type="entry name" value="Gln_synth/guanido_kin_cat_dom"/>
</dbReference>
<dbReference type="Gene3D" id="3.30.590.20">
    <property type="match status" value="1"/>
</dbReference>
<name>A0ABS9AFF7_9GAMM</name>
<protein>
    <recommendedName>
        <fullName evidence="8">Glutamate--cysteine ligase</fullName>
        <ecNumber evidence="8">6.3.2.2</ecNumber>
    </recommendedName>
    <alternativeName>
        <fullName evidence="8">Gamma-ECS</fullName>
        <shortName evidence="8">GCS</shortName>
    </alternativeName>
    <alternativeName>
        <fullName evidence="8">Gamma-glutamylcysteine synthetase</fullName>
    </alternativeName>
</protein>
<keyword evidence="5 8" id="KW-0547">Nucleotide-binding</keyword>
<dbReference type="Pfam" id="PF04262">
    <property type="entry name" value="Glu_cys_ligase"/>
    <property type="match status" value="1"/>
</dbReference>
<dbReference type="EMBL" id="JABFTT010000007">
    <property type="protein sequence ID" value="MCE8020469.1"/>
    <property type="molecule type" value="Genomic_DNA"/>
</dbReference>
<comment type="pathway">
    <text evidence="1 8 9">Sulfur metabolism; glutathione biosynthesis; glutathione from L-cysteine and L-glutamate: step 1/2.</text>
</comment>
<dbReference type="GO" id="GO:0004357">
    <property type="term" value="F:glutamate-cysteine ligase activity"/>
    <property type="evidence" value="ECO:0007669"/>
    <property type="project" value="UniProtKB-EC"/>
</dbReference>
<evidence type="ECO:0000256" key="7">
    <source>
        <dbReference type="ARBA" id="ARBA00048819"/>
    </source>
</evidence>
<comment type="catalytic activity">
    <reaction evidence="7 8 9">
        <text>L-cysteine + L-glutamate + ATP = gamma-L-glutamyl-L-cysteine + ADP + phosphate + H(+)</text>
        <dbReference type="Rhea" id="RHEA:13285"/>
        <dbReference type="ChEBI" id="CHEBI:15378"/>
        <dbReference type="ChEBI" id="CHEBI:29985"/>
        <dbReference type="ChEBI" id="CHEBI:30616"/>
        <dbReference type="ChEBI" id="CHEBI:35235"/>
        <dbReference type="ChEBI" id="CHEBI:43474"/>
        <dbReference type="ChEBI" id="CHEBI:58173"/>
        <dbReference type="ChEBI" id="CHEBI:456216"/>
        <dbReference type="EC" id="6.3.2.2"/>
    </reaction>
</comment>
<keyword evidence="4 8" id="KW-0317">Glutathione biosynthesis</keyword>
<keyword evidence="3 8" id="KW-0436">Ligase</keyword>
<evidence type="ECO:0000313" key="12">
    <source>
        <dbReference type="Proteomes" id="UP001320122"/>
    </source>
</evidence>
<keyword evidence="12" id="KW-1185">Reference proteome</keyword>
<gene>
    <name evidence="8" type="primary">gshA</name>
    <name evidence="11" type="ORF">HOP51_10165</name>
</gene>
<feature type="domain" description="Glutamate--cysteine ligase" evidence="10">
    <location>
        <begin position="21"/>
        <end position="383"/>
    </location>
</feature>
<dbReference type="InterPro" id="IPR006334">
    <property type="entry name" value="Glut_cys_ligase"/>
</dbReference>
<evidence type="ECO:0000256" key="5">
    <source>
        <dbReference type="ARBA" id="ARBA00022741"/>
    </source>
</evidence>
<evidence type="ECO:0000256" key="6">
    <source>
        <dbReference type="ARBA" id="ARBA00022840"/>
    </source>
</evidence>
<accession>A0ABS9AFF7</accession>
<comment type="caution">
    <text evidence="11">The sequence shown here is derived from an EMBL/GenBank/DDBJ whole genome shotgun (WGS) entry which is preliminary data.</text>
</comment>
<dbReference type="RefSeq" id="WP_234273810.1">
    <property type="nucleotide sequence ID" value="NZ_JABFTT010000007.1"/>
</dbReference>
<evidence type="ECO:0000256" key="3">
    <source>
        <dbReference type="ARBA" id="ARBA00022598"/>
    </source>
</evidence>
<keyword evidence="6 8" id="KW-0067">ATP-binding</keyword>